<keyword evidence="3" id="KW-1185">Reference proteome</keyword>
<keyword evidence="1" id="KW-1133">Transmembrane helix</keyword>
<keyword evidence="1" id="KW-0812">Transmembrane</keyword>
<comment type="caution">
    <text evidence="2">The sequence shown here is derived from an EMBL/GenBank/DDBJ whole genome shotgun (WGS) entry which is preliminary data.</text>
</comment>
<name>A0A0M0JIC6_9EUKA</name>
<reference evidence="3" key="1">
    <citation type="journal article" date="2015" name="PLoS Genet.">
        <title>Genome Sequence and Transcriptome Analyses of Chrysochromulina tobin: Metabolic Tools for Enhanced Algal Fitness in the Prominent Order Prymnesiales (Haptophyceae).</title>
        <authorList>
            <person name="Hovde B.T."/>
            <person name="Deodato C.R."/>
            <person name="Hunsperger H.M."/>
            <person name="Ryken S.A."/>
            <person name="Yost W."/>
            <person name="Jha R.K."/>
            <person name="Patterson J."/>
            <person name="Monnat R.J. Jr."/>
            <person name="Barlow S.B."/>
            <person name="Starkenburg S.R."/>
            <person name="Cattolico R.A."/>
        </authorList>
    </citation>
    <scope>NUCLEOTIDE SEQUENCE</scope>
    <source>
        <strain evidence="3">CCMP291</strain>
    </source>
</reference>
<feature type="transmembrane region" description="Helical" evidence="1">
    <location>
        <begin position="15"/>
        <end position="33"/>
    </location>
</feature>
<evidence type="ECO:0000256" key="1">
    <source>
        <dbReference type="SAM" id="Phobius"/>
    </source>
</evidence>
<accession>A0A0M0JIC6</accession>
<proteinExistence type="predicted"/>
<sequence>MTRTEAERRALQTSVAINVGLIFINCVLAARGVKIWHLLQRVGFEGWVHTIAIHLPWTRRVSRVWGWATLPVRKVLSPVRLLTPGGWSAIRSAQREAALKAAAEAARQAAAARAANLPWRVAYRNAIGAATFVDHKVLGGLGSFVNRHAYGAATLLDQRVLGGLGGLVKRTILPV</sequence>
<dbReference type="AlphaFoldDB" id="A0A0M0JIC6"/>
<evidence type="ECO:0000313" key="3">
    <source>
        <dbReference type="Proteomes" id="UP000037460"/>
    </source>
</evidence>
<evidence type="ECO:0000313" key="2">
    <source>
        <dbReference type="EMBL" id="KOO26240.1"/>
    </source>
</evidence>
<protein>
    <submittedName>
        <fullName evidence="2">Uncharacterized protein</fullName>
    </submittedName>
</protein>
<organism evidence="2 3">
    <name type="scientific">Chrysochromulina tobinii</name>
    <dbReference type="NCBI Taxonomy" id="1460289"/>
    <lineage>
        <taxon>Eukaryota</taxon>
        <taxon>Haptista</taxon>
        <taxon>Haptophyta</taxon>
        <taxon>Prymnesiophyceae</taxon>
        <taxon>Prymnesiales</taxon>
        <taxon>Chrysochromulinaceae</taxon>
        <taxon>Chrysochromulina</taxon>
    </lineage>
</organism>
<gene>
    <name evidence="2" type="ORF">Ctob_006499</name>
</gene>
<keyword evidence="1" id="KW-0472">Membrane</keyword>
<dbReference type="Proteomes" id="UP000037460">
    <property type="component" value="Unassembled WGS sequence"/>
</dbReference>
<dbReference type="EMBL" id="JWZX01002877">
    <property type="protein sequence ID" value="KOO26240.1"/>
    <property type="molecule type" value="Genomic_DNA"/>
</dbReference>